<accession>A0A239VUX7</accession>
<evidence type="ECO:0000313" key="1">
    <source>
        <dbReference type="EMBL" id="SNV25503.1"/>
    </source>
</evidence>
<dbReference type="Proteomes" id="UP000242637">
    <property type="component" value="Chromosome 1"/>
</dbReference>
<reference evidence="1 2" key="1">
    <citation type="submission" date="2017-06" db="EMBL/GenBank/DDBJ databases">
        <authorList>
            <consortium name="Pathogen Informatics"/>
        </authorList>
    </citation>
    <scope>NUCLEOTIDE SEQUENCE [LARGE SCALE GENOMIC DNA]</scope>
    <source>
        <strain evidence="1 2">NCTC13039</strain>
    </source>
</reference>
<dbReference type="KEGG" id="dco:SAMEA4475696_2260"/>
<protein>
    <submittedName>
        <fullName evidence="1">Uncharacterized protein</fullName>
    </submittedName>
</protein>
<keyword evidence="2" id="KW-1185">Reference proteome</keyword>
<dbReference type="EMBL" id="LT906453">
    <property type="protein sequence ID" value="SNV25503.1"/>
    <property type="molecule type" value="Genomic_DNA"/>
</dbReference>
<sequence length="73" mass="8150">MIVGAALAVCCGRPTQGGLCGRVVRCAPRLFEALMLRRAFCSTVSRDRFYVLWGFVFGGFPLQSHPFEEMSYL</sequence>
<evidence type="ECO:0000313" key="2">
    <source>
        <dbReference type="Proteomes" id="UP000242637"/>
    </source>
</evidence>
<gene>
    <name evidence="1" type="ORF">SAMEA4475696_02260</name>
</gene>
<dbReference type="AlphaFoldDB" id="A0A239VUX7"/>
<organism evidence="1 2">
    <name type="scientific">Dermatophilus congolensis</name>
    <dbReference type="NCBI Taxonomy" id="1863"/>
    <lineage>
        <taxon>Bacteria</taxon>
        <taxon>Bacillati</taxon>
        <taxon>Actinomycetota</taxon>
        <taxon>Actinomycetes</taxon>
        <taxon>Micrococcales</taxon>
        <taxon>Dermatophilaceae</taxon>
        <taxon>Dermatophilus</taxon>
    </lineage>
</organism>
<name>A0A239VUX7_9MICO</name>
<proteinExistence type="predicted"/>